<protein>
    <submittedName>
        <fullName evidence="3">Uncharacterized protein</fullName>
    </submittedName>
</protein>
<dbReference type="AlphaFoldDB" id="A0A915JL88"/>
<reference evidence="3" key="1">
    <citation type="submission" date="2022-11" db="UniProtKB">
        <authorList>
            <consortium name="WormBaseParasite"/>
        </authorList>
    </citation>
    <scope>IDENTIFICATION</scope>
</reference>
<evidence type="ECO:0000313" key="3">
    <source>
        <dbReference type="WBParaSite" id="nRc.2.0.1.t26935-RA"/>
    </source>
</evidence>
<name>A0A915JL88_ROMCU</name>
<organism evidence="2 3">
    <name type="scientific">Romanomermis culicivorax</name>
    <name type="common">Nematode worm</name>
    <dbReference type="NCBI Taxonomy" id="13658"/>
    <lineage>
        <taxon>Eukaryota</taxon>
        <taxon>Metazoa</taxon>
        <taxon>Ecdysozoa</taxon>
        <taxon>Nematoda</taxon>
        <taxon>Enoplea</taxon>
        <taxon>Dorylaimia</taxon>
        <taxon>Mermithida</taxon>
        <taxon>Mermithoidea</taxon>
        <taxon>Mermithidae</taxon>
        <taxon>Romanomermis</taxon>
    </lineage>
</organism>
<evidence type="ECO:0000313" key="2">
    <source>
        <dbReference type="Proteomes" id="UP000887565"/>
    </source>
</evidence>
<accession>A0A915JL88</accession>
<proteinExistence type="predicted"/>
<evidence type="ECO:0000256" key="1">
    <source>
        <dbReference type="SAM" id="MobiDB-lite"/>
    </source>
</evidence>
<dbReference type="WBParaSite" id="nRc.2.0.1.t26935-RA">
    <property type="protein sequence ID" value="nRc.2.0.1.t26935-RA"/>
    <property type="gene ID" value="nRc.2.0.1.g26935"/>
</dbReference>
<feature type="region of interest" description="Disordered" evidence="1">
    <location>
        <begin position="105"/>
        <end position="124"/>
    </location>
</feature>
<sequence>MTRRRGGDGGFALHHQVFGEISSVTFRRCRCFFRFLIATGDGQIGRFIAAASQKSTDIEQSFQVRSACYRLGSNRFQIMLFKISSSMVDSKVQFDSSKYRLSTPTTNGKGAWRTPAKSNGHCGM</sequence>
<dbReference type="Proteomes" id="UP000887565">
    <property type="component" value="Unplaced"/>
</dbReference>
<keyword evidence="2" id="KW-1185">Reference proteome</keyword>